<dbReference type="AlphaFoldDB" id="A0A4R2GLV0"/>
<keyword evidence="4" id="KW-1185">Reference proteome</keyword>
<feature type="region of interest" description="Disordered" evidence="1">
    <location>
        <begin position="46"/>
        <end position="68"/>
    </location>
</feature>
<dbReference type="Gene3D" id="1.20.144.10">
    <property type="entry name" value="Phosphatidic acid phosphatase type 2/haloperoxidase"/>
    <property type="match status" value="1"/>
</dbReference>
<accession>A0A4R2GLV0</accession>
<dbReference type="GO" id="GO:0003993">
    <property type="term" value="F:acid phosphatase activity"/>
    <property type="evidence" value="ECO:0007669"/>
    <property type="project" value="InterPro"/>
</dbReference>
<evidence type="ECO:0000259" key="2">
    <source>
        <dbReference type="SMART" id="SM00014"/>
    </source>
</evidence>
<dbReference type="CDD" id="cd03397">
    <property type="entry name" value="PAP2_acid_phosphatase"/>
    <property type="match status" value="1"/>
</dbReference>
<evidence type="ECO:0000256" key="1">
    <source>
        <dbReference type="SAM" id="MobiDB-lite"/>
    </source>
</evidence>
<protein>
    <submittedName>
        <fullName evidence="3">Acid phosphatase (Class A)</fullName>
    </submittedName>
</protein>
<dbReference type="SUPFAM" id="SSF48317">
    <property type="entry name" value="Acid phosphatase/Vanadium-dependent haloperoxidase"/>
    <property type="match status" value="1"/>
</dbReference>
<dbReference type="InterPro" id="IPR001011">
    <property type="entry name" value="Acid_Pase_classA_bac"/>
</dbReference>
<dbReference type="SMART" id="SM00014">
    <property type="entry name" value="acidPPc"/>
    <property type="match status" value="1"/>
</dbReference>
<name>A0A4R2GLV0_9HYPH</name>
<proteinExistence type="predicted"/>
<organism evidence="3 4">
    <name type="scientific">Camelimonas lactis</name>
    <dbReference type="NCBI Taxonomy" id="659006"/>
    <lineage>
        <taxon>Bacteria</taxon>
        <taxon>Pseudomonadati</taxon>
        <taxon>Pseudomonadota</taxon>
        <taxon>Alphaproteobacteria</taxon>
        <taxon>Hyphomicrobiales</taxon>
        <taxon>Chelatococcaceae</taxon>
        <taxon>Camelimonas</taxon>
    </lineage>
</organism>
<dbReference type="GO" id="GO:0030288">
    <property type="term" value="C:outer membrane-bounded periplasmic space"/>
    <property type="evidence" value="ECO:0007669"/>
    <property type="project" value="InterPro"/>
</dbReference>
<reference evidence="3 4" key="1">
    <citation type="submission" date="2019-03" db="EMBL/GenBank/DDBJ databases">
        <title>Genomic Encyclopedia of Type Strains, Phase IV (KMG-IV): sequencing the most valuable type-strain genomes for metagenomic binning, comparative biology and taxonomic classification.</title>
        <authorList>
            <person name="Goeker M."/>
        </authorList>
    </citation>
    <scope>NUCLEOTIDE SEQUENCE [LARGE SCALE GENOMIC DNA]</scope>
    <source>
        <strain evidence="3 4">DSM 22958</strain>
    </source>
</reference>
<dbReference type="Proteomes" id="UP000294881">
    <property type="component" value="Unassembled WGS sequence"/>
</dbReference>
<dbReference type="EMBL" id="SLWL01000015">
    <property type="protein sequence ID" value="TCO10137.1"/>
    <property type="molecule type" value="Genomic_DNA"/>
</dbReference>
<feature type="domain" description="Phosphatidic acid phosphatase type 2/haloperoxidase" evidence="2">
    <location>
        <begin position="158"/>
        <end position="271"/>
    </location>
</feature>
<evidence type="ECO:0000313" key="4">
    <source>
        <dbReference type="Proteomes" id="UP000294881"/>
    </source>
</evidence>
<dbReference type="Pfam" id="PF01569">
    <property type="entry name" value="PAP2"/>
    <property type="match status" value="1"/>
</dbReference>
<sequence>MVPCRKRQLTDAALLRTFAKSNLGAEMVRSSVFLAGVMGLLAMGAGPGSAAADDTGPAKAPPTTNPADLKELRPGILPGYLPREQAIDSLALLGPPPEAGSAQQARDEAARIAALKQRDTPRGKVAARDAVYSFPRAVDAFSCTMGVAISETTTPHLNMLLRRTLTDAGLATYKAKNSYNRLRPYVVANDNGTCFAAHEERLRKDGSYPSGHAAFGWAWALILTEALPSQANAIIQRGYDFGQSRVICGYHWQSDVNAGRLVGAAVVAQLHANPDFMAQLAEAKKEIAAARASGAAKPDCALDHAAATAATAVAGR</sequence>
<gene>
    <name evidence="3" type="ORF">EV666_1159</name>
</gene>
<dbReference type="InterPro" id="IPR036938">
    <property type="entry name" value="PAP2/HPO_sf"/>
</dbReference>
<feature type="compositionally biased region" description="Low complexity" evidence="1">
    <location>
        <begin position="46"/>
        <end position="58"/>
    </location>
</feature>
<dbReference type="PRINTS" id="PR00483">
    <property type="entry name" value="BACPHPHTASE"/>
</dbReference>
<dbReference type="InterPro" id="IPR000326">
    <property type="entry name" value="PAP2/HPO"/>
</dbReference>
<evidence type="ECO:0000313" key="3">
    <source>
        <dbReference type="EMBL" id="TCO10137.1"/>
    </source>
</evidence>
<comment type="caution">
    <text evidence="3">The sequence shown here is derived from an EMBL/GenBank/DDBJ whole genome shotgun (WGS) entry which is preliminary data.</text>
</comment>